<dbReference type="GO" id="GO:0009029">
    <property type="term" value="F:lipid-A 4'-kinase activity"/>
    <property type="evidence" value="ECO:0007669"/>
    <property type="project" value="UniProtKB-UniRule"/>
</dbReference>
<evidence type="ECO:0000256" key="5">
    <source>
        <dbReference type="ARBA" id="ARBA00022516"/>
    </source>
</evidence>
<sequence>MSNHPRLESWVHSVWSHRGPVACLLYPLSLIYQAVSASRRRRTVANHLPVPVVVVGNIYVGGTGKTPVTIALVRALRARGWTPGVISRGFGRSEDGVRLVTPDSDASQVGDEPLLIARESLAPVAVGRERVKAGLELLREHPGVNIIISDDGLQHAALARDVELAVIGARGLGNGWLLPAGPLREPVSRLDDVDAIILNTTTESVVESRTPRFAASSCFGACRRLSTGEVRDIDTIAADLERTGGKALAAAGIAAPGRFFAMVRGHDIDCAELELGDHFDFSSNPFRGRKEDVILITGKDAVKCAQIPEIKGDDRIWVVGLEVVLDPYLIDLIDTRASEAARRLGRHPEAQNDSIE</sequence>
<dbReference type="PANTHER" id="PTHR42724">
    <property type="entry name" value="TETRAACYLDISACCHARIDE 4'-KINASE"/>
    <property type="match status" value="1"/>
</dbReference>
<evidence type="ECO:0000256" key="13">
    <source>
        <dbReference type="HAMAP-Rule" id="MF_00409"/>
    </source>
</evidence>
<dbReference type="HAMAP" id="MF_00409">
    <property type="entry name" value="LpxK"/>
    <property type="match status" value="1"/>
</dbReference>
<keyword evidence="8 13" id="KW-0547">Nucleotide-binding</keyword>
<evidence type="ECO:0000256" key="2">
    <source>
        <dbReference type="ARBA" id="ARBA00004870"/>
    </source>
</evidence>
<dbReference type="EC" id="2.7.1.130" evidence="3 13"/>
<evidence type="ECO:0000256" key="4">
    <source>
        <dbReference type="ARBA" id="ARBA00016436"/>
    </source>
</evidence>
<dbReference type="OrthoDB" id="9766423at2"/>
<evidence type="ECO:0000256" key="6">
    <source>
        <dbReference type="ARBA" id="ARBA00022556"/>
    </source>
</evidence>
<evidence type="ECO:0000313" key="14">
    <source>
        <dbReference type="EMBL" id="KAB7657051.1"/>
    </source>
</evidence>
<comment type="caution">
    <text evidence="14">The sequence shown here is derived from an EMBL/GenBank/DDBJ whole genome shotgun (WGS) entry which is preliminary data.</text>
</comment>
<dbReference type="RefSeq" id="WP_152158696.1">
    <property type="nucleotide sequence ID" value="NZ_WEHX01000062.1"/>
</dbReference>
<dbReference type="GO" id="GO:0009245">
    <property type="term" value="P:lipid A biosynthetic process"/>
    <property type="evidence" value="ECO:0007669"/>
    <property type="project" value="UniProtKB-UniRule"/>
</dbReference>
<evidence type="ECO:0000256" key="12">
    <source>
        <dbReference type="ARBA" id="ARBA00029757"/>
    </source>
</evidence>
<name>A0A6I1ENY6_9BURK</name>
<keyword evidence="9 13" id="KW-0418">Kinase</keyword>
<evidence type="ECO:0000256" key="11">
    <source>
        <dbReference type="ARBA" id="ARBA00023098"/>
    </source>
</evidence>
<evidence type="ECO:0000313" key="15">
    <source>
        <dbReference type="Proteomes" id="UP000430564"/>
    </source>
</evidence>
<evidence type="ECO:0000256" key="10">
    <source>
        <dbReference type="ARBA" id="ARBA00022840"/>
    </source>
</evidence>
<reference evidence="14 15" key="1">
    <citation type="submission" date="2019-10" db="EMBL/GenBank/DDBJ databases">
        <title>Genome diversity of Sutterella seckii.</title>
        <authorList>
            <person name="Chaplin A.V."/>
            <person name="Sokolova S.R."/>
            <person name="Mosin K.A."/>
            <person name="Ivanova E.L."/>
            <person name="Kochetkova T.O."/>
            <person name="Goltsov A.Y."/>
            <person name="Trofimov D.Y."/>
            <person name="Efimov B.A."/>
        </authorList>
    </citation>
    <scope>NUCLEOTIDE SEQUENCE [LARGE SCALE GENOMIC DNA]</scope>
    <source>
        <strain evidence="14 15">ASD393</strain>
    </source>
</reference>
<evidence type="ECO:0000256" key="9">
    <source>
        <dbReference type="ARBA" id="ARBA00022777"/>
    </source>
</evidence>
<evidence type="ECO:0000256" key="7">
    <source>
        <dbReference type="ARBA" id="ARBA00022679"/>
    </source>
</evidence>
<evidence type="ECO:0000256" key="3">
    <source>
        <dbReference type="ARBA" id="ARBA00012071"/>
    </source>
</evidence>
<comment type="similarity">
    <text evidence="13">Belongs to the LpxK family.</text>
</comment>
<keyword evidence="7 13" id="KW-0808">Transferase</keyword>
<dbReference type="Proteomes" id="UP000430564">
    <property type="component" value="Unassembled WGS sequence"/>
</dbReference>
<feature type="binding site" evidence="13">
    <location>
        <begin position="59"/>
        <end position="66"/>
    </location>
    <ligand>
        <name>ATP</name>
        <dbReference type="ChEBI" id="CHEBI:30616"/>
    </ligand>
</feature>
<protein>
    <recommendedName>
        <fullName evidence="4 13">Tetraacyldisaccharide 4'-kinase</fullName>
        <ecNumber evidence="3 13">2.7.1.130</ecNumber>
    </recommendedName>
    <alternativeName>
        <fullName evidence="12 13">Lipid A 4'-kinase</fullName>
    </alternativeName>
</protein>
<keyword evidence="10 13" id="KW-0067">ATP-binding</keyword>
<gene>
    <name evidence="13" type="primary">lpxK</name>
    <name evidence="14" type="ORF">GBM95_08455</name>
</gene>
<dbReference type="PANTHER" id="PTHR42724:SF1">
    <property type="entry name" value="TETRAACYLDISACCHARIDE 4'-KINASE, MITOCHONDRIAL-RELATED"/>
    <property type="match status" value="1"/>
</dbReference>
<comment type="function">
    <text evidence="1 13">Transfers the gamma-phosphate of ATP to the 4'-position of a tetraacyldisaccharide 1-phosphate intermediate (termed DS-1-P) to form tetraacyldisaccharide 1,4'-bis-phosphate (lipid IVA).</text>
</comment>
<proteinExistence type="inferred from homology"/>
<dbReference type="SUPFAM" id="SSF52540">
    <property type="entry name" value="P-loop containing nucleoside triphosphate hydrolases"/>
    <property type="match status" value="1"/>
</dbReference>
<dbReference type="InterPro" id="IPR003758">
    <property type="entry name" value="LpxK"/>
</dbReference>
<dbReference type="GO" id="GO:0005524">
    <property type="term" value="F:ATP binding"/>
    <property type="evidence" value="ECO:0007669"/>
    <property type="project" value="UniProtKB-UniRule"/>
</dbReference>
<keyword evidence="11 13" id="KW-0443">Lipid metabolism</keyword>
<dbReference type="InterPro" id="IPR027417">
    <property type="entry name" value="P-loop_NTPase"/>
</dbReference>
<dbReference type="GO" id="GO:0005886">
    <property type="term" value="C:plasma membrane"/>
    <property type="evidence" value="ECO:0007669"/>
    <property type="project" value="TreeGrafter"/>
</dbReference>
<keyword evidence="6 13" id="KW-0441">Lipid A biosynthesis</keyword>
<dbReference type="Pfam" id="PF02606">
    <property type="entry name" value="LpxK"/>
    <property type="match status" value="1"/>
</dbReference>
<dbReference type="AlphaFoldDB" id="A0A6I1ENY6"/>
<accession>A0A6I1ENY6</accession>
<dbReference type="UniPathway" id="UPA00359">
    <property type="reaction ID" value="UER00482"/>
</dbReference>
<dbReference type="GO" id="GO:0009244">
    <property type="term" value="P:lipopolysaccharide core region biosynthetic process"/>
    <property type="evidence" value="ECO:0007669"/>
    <property type="project" value="TreeGrafter"/>
</dbReference>
<keyword evidence="5 13" id="KW-0444">Lipid biosynthesis</keyword>
<dbReference type="EMBL" id="WEHX01000062">
    <property type="protein sequence ID" value="KAB7657051.1"/>
    <property type="molecule type" value="Genomic_DNA"/>
</dbReference>
<organism evidence="14 15">
    <name type="scientific">Sutterella seckii</name>
    <dbReference type="NCBI Taxonomy" id="1944635"/>
    <lineage>
        <taxon>Bacteria</taxon>
        <taxon>Pseudomonadati</taxon>
        <taxon>Pseudomonadota</taxon>
        <taxon>Betaproteobacteria</taxon>
        <taxon>Burkholderiales</taxon>
        <taxon>Sutterellaceae</taxon>
        <taxon>Sutterella</taxon>
    </lineage>
</organism>
<evidence type="ECO:0000256" key="1">
    <source>
        <dbReference type="ARBA" id="ARBA00002274"/>
    </source>
</evidence>
<comment type="pathway">
    <text evidence="2 13">Glycolipid biosynthesis; lipid IV(A) biosynthesis; lipid IV(A) from (3R)-3-hydroxytetradecanoyl-[acyl-carrier-protein] and UDP-N-acetyl-alpha-D-glucosamine: step 6/6.</text>
</comment>
<comment type="catalytic activity">
    <reaction evidence="13">
        <text>a lipid A disaccharide + ATP = a lipid IVA + ADP + H(+)</text>
        <dbReference type="Rhea" id="RHEA:67840"/>
        <dbReference type="ChEBI" id="CHEBI:15378"/>
        <dbReference type="ChEBI" id="CHEBI:30616"/>
        <dbReference type="ChEBI" id="CHEBI:176343"/>
        <dbReference type="ChEBI" id="CHEBI:176425"/>
        <dbReference type="ChEBI" id="CHEBI:456216"/>
        <dbReference type="EC" id="2.7.1.130"/>
    </reaction>
</comment>
<dbReference type="NCBIfam" id="TIGR00682">
    <property type="entry name" value="lpxK"/>
    <property type="match status" value="1"/>
</dbReference>
<evidence type="ECO:0000256" key="8">
    <source>
        <dbReference type="ARBA" id="ARBA00022741"/>
    </source>
</evidence>